<evidence type="ECO:0000259" key="2">
    <source>
        <dbReference type="Pfam" id="PF04151"/>
    </source>
</evidence>
<dbReference type="InterPro" id="IPR045474">
    <property type="entry name" value="GEVED"/>
</dbReference>
<evidence type="ECO:0000313" key="4">
    <source>
        <dbReference type="EMBL" id="PQO34287.1"/>
    </source>
</evidence>
<proteinExistence type="predicted"/>
<name>A0A2S8FQ53_9BACT</name>
<dbReference type="EMBL" id="PUHY01000010">
    <property type="protein sequence ID" value="PQO34287.1"/>
    <property type="molecule type" value="Genomic_DNA"/>
</dbReference>
<dbReference type="GO" id="GO:0008237">
    <property type="term" value="F:metallopeptidase activity"/>
    <property type="evidence" value="ECO:0007669"/>
    <property type="project" value="InterPro"/>
</dbReference>
<dbReference type="SUPFAM" id="SSF51126">
    <property type="entry name" value="Pectin lyase-like"/>
    <property type="match status" value="1"/>
</dbReference>
<comment type="caution">
    <text evidence="4">The sequence shown here is derived from an EMBL/GenBank/DDBJ whole genome shotgun (WGS) entry which is preliminary data.</text>
</comment>
<dbReference type="SUPFAM" id="SSF55486">
    <property type="entry name" value="Metalloproteases ('zincins'), catalytic domain"/>
    <property type="match status" value="1"/>
</dbReference>
<dbReference type="Gene3D" id="3.40.390.10">
    <property type="entry name" value="Collagenase (Catalytic Domain)"/>
    <property type="match status" value="1"/>
</dbReference>
<feature type="region of interest" description="Disordered" evidence="1">
    <location>
        <begin position="1"/>
        <end position="31"/>
    </location>
</feature>
<organism evidence="4 5">
    <name type="scientific">Blastopirellula marina</name>
    <dbReference type="NCBI Taxonomy" id="124"/>
    <lineage>
        <taxon>Bacteria</taxon>
        <taxon>Pseudomonadati</taxon>
        <taxon>Planctomycetota</taxon>
        <taxon>Planctomycetia</taxon>
        <taxon>Pirellulales</taxon>
        <taxon>Pirellulaceae</taxon>
        <taxon>Blastopirellula</taxon>
    </lineage>
</organism>
<dbReference type="Proteomes" id="UP000238322">
    <property type="component" value="Unassembled WGS sequence"/>
</dbReference>
<feature type="compositionally biased region" description="Basic residues" evidence="1">
    <location>
        <begin position="1"/>
        <end position="12"/>
    </location>
</feature>
<feature type="region of interest" description="Disordered" evidence="1">
    <location>
        <begin position="2058"/>
        <end position="2078"/>
    </location>
</feature>
<reference evidence="4 5" key="1">
    <citation type="submission" date="2018-02" db="EMBL/GenBank/DDBJ databases">
        <title>Comparative genomes isolates from brazilian mangrove.</title>
        <authorList>
            <person name="Araujo J.E."/>
            <person name="Taketani R.G."/>
            <person name="Silva M.C.P."/>
            <person name="Loureco M.V."/>
            <person name="Andreote F.D."/>
        </authorList>
    </citation>
    <scope>NUCLEOTIDE SEQUENCE [LARGE SCALE GENOMIC DNA]</scope>
    <source>
        <strain evidence="4 5">Hex-1 MGV</strain>
    </source>
</reference>
<dbReference type="RefSeq" id="WP_105330017.1">
    <property type="nucleotide sequence ID" value="NZ_PUHY01000010.1"/>
</dbReference>
<dbReference type="InterPro" id="IPR006626">
    <property type="entry name" value="PbH1"/>
</dbReference>
<dbReference type="InterPro" id="IPR007280">
    <property type="entry name" value="Peptidase_C_arc/bac"/>
</dbReference>
<dbReference type="Pfam" id="PF20009">
    <property type="entry name" value="GEVED"/>
    <property type="match status" value="1"/>
</dbReference>
<dbReference type="InterPro" id="IPR018247">
    <property type="entry name" value="EF_Hand_1_Ca_BS"/>
</dbReference>
<feature type="compositionally biased region" description="Polar residues" evidence="1">
    <location>
        <begin position="2067"/>
        <end position="2078"/>
    </location>
</feature>
<feature type="compositionally biased region" description="Basic residues" evidence="1">
    <location>
        <begin position="20"/>
        <end position="31"/>
    </location>
</feature>
<feature type="domain" description="Peptidase C-terminal archaeal/bacterial" evidence="2">
    <location>
        <begin position="703"/>
        <end position="777"/>
    </location>
</feature>
<dbReference type="InterPro" id="IPR011050">
    <property type="entry name" value="Pectin_lyase_fold/virulence"/>
</dbReference>
<gene>
    <name evidence="4" type="ORF">C5Y83_12190</name>
</gene>
<dbReference type="Pfam" id="PF04151">
    <property type="entry name" value="PPC"/>
    <property type="match status" value="1"/>
</dbReference>
<sequence length="4782" mass="509202">MTNRHASKLTRAQRRDLNKKSRQLRQTKQRRMQYEPLEVRQLLAANVVPQLVSIQPNTGELLEENDVRGLSPRSLTFNFAEIGDAGDLIDGNTVADGIVITRAGLDGKLGTADDVKITGPDSNFEGFIGIGDQPSEVVVRFGEALPDDIYRIQVTSALRDMEGQSANAFTRNFELNLAPQVMSVVPQPVTRNQQTGNLEIARDMIYVYFNDDDLDPTLATNPDYYQLTFQYAESDSGAATNNDLGLGNDSQAFYPVEVVYDADADLAMLRFSGPIENLIAANETNAGYATVFRLQVGVRGIASKGSQILDTTTLDGGTDAGSSFETAFNLSDLASSVDLQSADGLENYAPGSNIFAGNHEFRVTRGAFEDTNNDGQVDVNHTTFTIDDGLGNLRTFELTSDGSFTAGNIPINIAAIANNSTGALAAAIRSAITGQTSATFAVDATTVTGFSDDRSQLRGTQGNRVSMILGNKTTGLIVDQTQALVIRGEIQNTSSYDIALPGGNDEPGHRDIEVGGENHLGSEDTNGFGVTVLTYNFPDIYGVDPASADGELLHNQITEAQKQRAREIFEIYSFYSGIEFIEVPNSVVANLGVVTGDLRALDPEIPTGPGGAAGLAGGGLAIMETADHDKPGDDEVGAAWQWTAFHEIGHLLGLQHTYDLPIGTNMGSDDSNLDFGQNVERLLPGDFDITHLQHLYRPDVIDIDLYQFEVTQTGTLNAEIVAERLNDSSRLDAALTLYRRNGDGTYTAIARNNDYYSEDPFMSLELEPGTYYIGVSASGNDVYDPNIEDSGFGGTSQGEYELQLRFSPTVNDSIRDTGSTVAQLNTVVVQADGSGFVDGTTITLRDGTLTRVFEFDTDGQLTDSTHERVAILTTSLQSEIVAALVAAINNANFNVDATSTGNRIELSGLATNNPITLDPQIILDQSIVITSGAAAGAALDGDLDGVAGGNYNFWFRAEPSTYTGLSSTAPRTLFVDATYAGTAQTGSINQPFKTIAAAIAAAKSANRGDVIRVIGLPGTSDDPDTLADNVAYLIGRDPLTNAPLRDGTDIVIPKGVTLMIDEGAILKFNNASIQVGSTSVTDDRSFAALQILGIPERYQPRTDTNGNIIESSIDAERVDRRVTLTSYRETTLLNDPTAERVGNASYLQGDASPGNWGGILFNQEVDREQLRGSFADSGIFLNSVIGAEFRYAGGITEVDGADVSLAPIYLEESRPTINYNIIRLSAGAALSADPNSFEESNYTVYNGAPAAFTPDITRVGPDIFGNRVVNNSTNGMLVRISSSPGQPIEEMTVAGRFDDTDMVYVIQEALHINSTPGGAYTDTQDAIKVTHLSGIEVGSYFRFIALADNNPYAYRTLVIQFVEGGQGGTIAEDALYPNPYYNPADPNSPQFLAYNQVVTIDLSSDLALNFTESYLAELMAGYINQFRDAQAFEGPGYFLDIDAETQNSIITMQGDFDANYFDVNDFQIFGGSLNVEPIYVARFDASLVVDPNVVVKFNAGRIEVEMGANFIAEGAPGRPVVFTSLQDDRYGFGGTFDTNNNGDATAPAPGDWSGIYFAHASSGSIDQALIAYAGGESNVAGGQAQFNAVEIHQAVVRITNSTFEYNDDGFDEAGQNSGGATRNGHMSNANAVIFMRDSQPIIVGNNFRYNSANVMSVDTSSLSYELIVDWGRSTGGLDVQPGLGDNQGALIRRNLLTDNDLNGMVVRGGVLTTQSVWDDTDIVHVVFDTIYSTNFHTYGGIRIESSATESLVVKLLGADAGFVATGTQLDIDDRIGGMLHVVGQAGFPVIFTDFRDDTVGAGFDQFGAAQNDTNNDAGASSPLPGGWQGLTIDQFANDRNVQVIVESEANNLTGQGINGSPLTSQYLGQLAPDEYGGDDTQRLGYEVNGYLSNNADVDVYSFVAEPGTEVWFDIDKTSYYLDVVVELIDGDGNVLSASTNSYDQSGNSFYGQSSLLTVTNPLQKSGFYDEDLWSNNPRDAGMRVVLPGQAGTARTYHVRVRSNSDNLTSVDGNVMSGTTSGVYQLNVRLREVDELAGSSIQFADIRYAENGISIYGQPGHSPVLGESSENGSNNDTQGNAQQLGNVLNSDRAAISVAGELDSLTGLDVDWYEVSYDFDSIQSIPGTSASGEYGSLVIDLDYAAGLDNANAIVSVYDSTGTLIFISDRGAINDDLMHPQTPGAEGLTDLSRGSSNTGDPYLGTVMLPAGTPENPLTYYVAVSSQAQTSVQMDQFFSAGAANSLVRLEPINSVRRIVEDHIDGVDYYSTPTAPDSTSIIDTNNPDSNISPYVLGDFTLFLSRDSGANITDLYALDPFTGAVEARVGRAGQAYKDLAMAPDGTLYAYNVDEIGRKEDVNSANFYQINTGDGSASLVTPTIIGTYEINNAGNNVRLGNLQNANEGSGTGWGYQFEATSFQNNSNAAGLDLYAVGSRGDVWNFDPTSEYANILFFMDATDLNNDSTNIGMPDNTRAIDLGILADIADTNIRGDYTARINTLFDHGVSAASNAMLTTGATGNNTTATLQDGMLFTVDPDGAGPLGTTVFELDMGNDFRLSLNPSGNRFVRDGMEFEVEGSTAETIRFQTGGVLNTVNFNPANVDNTNTSTAKSYITISDGVVTRRFVFDNVDNGLLTLAANEVRVPFTSTSTSTDIFNELLNSINVASNGLNVTANGTVGNRISLVGDTSASVTGNIGGVVIDGTYGQTSSAGNIIVNVEEFWSGTQVANAIRNAVAAANGNGLTNLSVSVSGERFNFLEAGTSVGYNQVANAFDTLLDPAFTATKGVSGTNTPVYIGVGYSATQVATAVADAAVGAGLTATSGGNVVTYDTGSNITTNTSFDTPFTVGGNASGGFVTGLAWIGSSVYAVTDQGGLFDLAPNGNIQVIGDEIQADYITTLTDEFGNALNFQSLTAGPARVSAGANTGYSDVLFGVTGNGDIYAFDGNGSEQFVFQGNQSNISTGLFNVNGLQFGTLNENLWHVTGTENNSAGHGISVPVDNTRVGQNGGSSIYFGNEDPVFGTVNNQTGRDNWGNATTGDYNLPGDAHGTVITDTFSLYGYNSSDLPTLYFTYLLDTEDQDFVYNNGNDTPATDAFRVFIAGDNGDWQLLATNNTLRNDDLGTQPIDDEFDTIGDASSVAVDELLRADGENGTEGVQSLFDNTGWRQARIDLGAFAGQENLRLRFDFSTGGSINLGGYQASTNTNVNTEELRVLKGSQIGDGGSFIVNDPINGGSTTFEYNKGQSFIFDSAGRVADALNPLAAAGNNIFSLVRALDGTTTRTFEYVLNAADAAAGNIPIVFSLTNSASEIRQLTETAILGAFAGMTDIRIFDEAPDTFNIQGIVDLAQVDAPYGLTVTGSSTTTAGNTVINYNSETTAVELATETQRVMNLTMAPQAFAQGYLMFNRFQEFIYGNGYQFDVNDSGLGYDGALQGDDFGYANQARIGLETSTGTNANQRGQDNLFRGVFFDDIIIGFAERGEMVTGATTANNFIHNFALRENEIVTGEYQLEIRRGTDYASPDLIDLWGLPEDFLGFDPGFNFDTNDRLIEGYSIDVASGDGLGNGDRIRVSDGTDYVTFEFFDLDSVTERQRRGLTGTSTRNAYDANNNVYSIGFYNTDSEAQIATKLMNAINDHTGQIARGLINSTNDGFGVYAQLNSRSGATTSDRVDLSPVTTSDVVVVEYDVRSDDAIREAFDLNLRGDLVAAGTFTYRQIAGVIGDNDSADKTDGFADIDVYKFTLAENQSVQFTLSTFFANTIGVEGMLRLFMQNPNGTYSEVSMTLTEGANSDVYEFTAATAGNYFVSVAGNPAPLAANGNQAAASLGYDPTKIAKNDPGRQVKTYEGQYSLDVRVSDDLANSVLGDYAFVNRLFNGETQSSVRSFTDPITGLTTESLDIIRHDSLGFFYEFNLKGDSNRKRDQGQIIIGSNYISNSANYGILVDAGDRLTVEDQLSANNRPHQGAPINVPSAANSRRLATGVTITNNVIYDGGTGGILYSGDPQGGSLGAVPFGRIINNTLYGTNNGDVGVRVEEAAGPTLMNNIIANFATGIVVADATSQANTVVSRTLFQGNGTNSPNVGTGSLPVILSPTDVLFVDPANKNFYLAEGSKAIDAAVDAIQERAEVAQVVNPLGIDSTPLLAPERDITGQLRVDDPNVVSSGGVGGVTFRDIGAFDRADFTGPTGYLFDPQDNDAANRDLDASPDIVQWISGPLTNISIQLLDEGEISDQVQGTGVDDSTVTTESVRLEIVSSSTPIVLVDGVDYQFDYDATNNIIRLVPISGVFQEGVLYKVTLDSDPTSPYVIRDIANNPIEFNNQVDDGNGNLVGETRFLVQVGGLVDFGDAPDTYGTLLGSDGARHNLVDNFYLGSSVDAEIDGQPTFDASGDGITDDGIYIRTPDPNNGGSFLDFTLRDSITNEMYITATVPSGSKAYGFVDAWIDFNQDGDFDDAGEQILVSRALTIDAIDPSGSASGLGQLISISDLPEGALEGDTIARFRYSSTGGLAATGLAEDGEVEDYQITIGAAAVNPWHNDDLPVGITKGDTSVTGLDLNLLVTELRNRNYTYGSNEVLPQGKRVGDFRPGFEPDLIDEALVPAYLDVNNDRRVTSDDLSILLSYFTNPSTVNPEPFEGEMISSSVVSSEPVADSVVTPIEVGSSEIVTSISSPITPTISAPASIQTESLVSTSSFTTLAPSYAGLQMRSAVELMGLSSTSISSAEMVEETYVDEAIALDELCDDDQFSQLIGDMADDLSATWDAKNFGDDSDDAESGEDDLDELVALLSETNGGS</sequence>
<dbReference type="Gene3D" id="2.60.120.380">
    <property type="match status" value="3"/>
</dbReference>
<evidence type="ECO:0000259" key="3">
    <source>
        <dbReference type="Pfam" id="PF20009"/>
    </source>
</evidence>
<evidence type="ECO:0000256" key="1">
    <source>
        <dbReference type="SAM" id="MobiDB-lite"/>
    </source>
</evidence>
<dbReference type="PROSITE" id="PS00018">
    <property type="entry name" value="EF_HAND_1"/>
    <property type="match status" value="1"/>
</dbReference>
<accession>A0A2S8FQ53</accession>
<protein>
    <submittedName>
        <fullName evidence="4">Uncharacterized protein</fullName>
    </submittedName>
</protein>
<feature type="domain" description="GEVED" evidence="3">
    <location>
        <begin position="4429"/>
        <end position="4515"/>
    </location>
</feature>
<dbReference type="SMART" id="SM00710">
    <property type="entry name" value="PbH1"/>
    <property type="match status" value="7"/>
</dbReference>
<dbReference type="OrthoDB" id="247526at2"/>
<dbReference type="InterPro" id="IPR024079">
    <property type="entry name" value="MetalloPept_cat_dom_sf"/>
</dbReference>
<evidence type="ECO:0000313" key="5">
    <source>
        <dbReference type="Proteomes" id="UP000238322"/>
    </source>
</evidence>